<feature type="chain" id="PRO_5045410396" description="Lipoprotein" evidence="1">
    <location>
        <begin position="26"/>
        <end position="147"/>
    </location>
</feature>
<evidence type="ECO:0000313" key="2">
    <source>
        <dbReference type="EMBL" id="MDR7330084.1"/>
    </source>
</evidence>
<dbReference type="Proteomes" id="UP001180840">
    <property type="component" value="Unassembled WGS sequence"/>
</dbReference>
<evidence type="ECO:0000256" key="1">
    <source>
        <dbReference type="SAM" id="SignalP"/>
    </source>
</evidence>
<reference evidence="2" key="1">
    <citation type="submission" date="2023-07" db="EMBL/GenBank/DDBJ databases">
        <title>Sequencing the genomes of 1000 actinobacteria strains.</title>
        <authorList>
            <person name="Klenk H.-P."/>
        </authorList>
    </citation>
    <scope>NUCLEOTIDE SEQUENCE</scope>
    <source>
        <strain evidence="2">DSM 107476</strain>
    </source>
</reference>
<accession>A0ABU1ZYS3</accession>
<proteinExistence type="predicted"/>
<dbReference type="RefSeq" id="WP_290195462.1">
    <property type="nucleotide sequence ID" value="NZ_CP047654.1"/>
</dbReference>
<comment type="caution">
    <text evidence="2">The sequence shown here is derived from an EMBL/GenBank/DDBJ whole genome shotgun (WGS) entry which is preliminary data.</text>
</comment>
<organism evidence="2 3">
    <name type="scientific">Corynebacterium guangdongense</name>
    <dbReference type="NCBI Taxonomy" id="1783348"/>
    <lineage>
        <taxon>Bacteria</taxon>
        <taxon>Bacillati</taxon>
        <taxon>Actinomycetota</taxon>
        <taxon>Actinomycetes</taxon>
        <taxon>Mycobacteriales</taxon>
        <taxon>Corynebacteriaceae</taxon>
        <taxon>Corynebacterium</taxon>
    </lineage>
</organism>
<dbReference type="PROSITE" id="PS51257">
    <property type="entry name" value="PROKAR_LIPOPROTEIN"/>
    <property type="match status" value="1"/>
</dbReference>
<evidence type="ECO:0008006" key="4">
    <source>
        <dbReference type="Google" id="ProtNLM"/>
    </source>
</evidence>
<protein>
    <recommendedName>
        <fullName evidence="4">Lipoprotein</fullName>
    </recommendedName>
</protein>
<gene>
    <name evidence="2" type="ORF">J2S39_001760</name>
</gene>
<keyword evidence="1" id="KW-0732">Signal</keyword>
<keyword evidence="3" id="KW-1185">Reference proteome</keyword>
<sequence length="147" mass="15308">MRSRRAAAVLASGAAVLLGACGGGAQTPTTPTLTEAESSTLTVTVSVTGPASPGTAPATDPCQPAAFVADFTEPVVLFCAGGWARAGQAQTDHVLLYRLEGERWRQHPHDGRSSATGYVCYDESILRAEGAPRELIDQVLLCRPENG</sequence>
<name>A0ABU1ZYS3_9CORY</name>
<feature type="signal peptide" evidence="1">
    <location>
        <begin position="1"/>
        <end position="25"/>
    </location>
</feature>
<dbReference type="EMBL" id="JAVDXZ010000001">
    <property type="protein sequence ID" value="MDR7330084.1"/>
    <property type="molecule type" value="Genomic_DNA"/>
</dbReference>
<evidence type="ECO:0000313" key="3">
    <source>
        <dbReference type="Proteomes" id="UP001180840"/>
    </source>
</evidence>